<proteinExistence type="predicted"/>
<accession>A0A0H5QN35</accession>
<reference evidence="1" key="1">
    <citation type="submission" date="2015-06" db="EMBL/GenBank/DDBJ databases">
        <authorList>
            <person name="Joergensen T."/>
        </authorList>
    </citation>
    <scope>NUCLEOTIDE SEQUENCE</scope>
    <source>
        <strain evidence="1">RGFK1404</strain>
    </source>
</reference>
<protein>
    <submittedName>
        <fullName evidence="1">Uncharacterized protein</fullName>
    </submittedName>
</protein>
<name>A0A0H5QN35_9ZZZZ</name>
<sequence>MRSSHARYLNVSLYRASHLHEALVTIQDLHKDGSEETVKHVIAIDAEVTDCDLETWAREVLAELIERI</sequence>
<dbReference type="EMBL" id="LN853954">
    <property type="protein sequence ID" value="CRY97177.1"/>
    <property type="molecule type" value="Genomic_DNA"/>
</dbReference>
<organism evidence="1">
    <name type="scientific">uncultured prokaryote</name>
    <dbReference type="NCBI Taxonomy" id="198431"/>
    <lineage>
        <taxon>unclassified sequences</taxon>
        <taxon>environmental samples</taxon>
    </lineage>
</organism>
<reference evidence="1" key="2">
    <citation type="submission" date="2015-07" db="EMBL/GenBank/DDBJ databases">
        <title>Plasmids, circular viruses and viroids from rat gut.</title>
        <authorList>
            <person name="Jorgensen T.J."/>
            <person name="Hansen M.A."/>
            <person name="Xu Z."/>
            <person name="Tabak M.A."/>
            <person name="Sorensen S.J."/>
            <person name="Hansen L.H."/>
        </authorList>
    </citation>
    <scope>NUCLEOTIDE SEQUENCE</scope>
    <source>
        <strain evidence="1">RGFK1404</strain>
    </source>
</reference>
<evidence type="ECO:0000313" key="1">
    <source>
        <dbReference type="EMBL" id="CRY97177.1"/>
    </source>
</evidence>
<dbReference type="AlphaFoldDB" id="A0A0H5QN35"/>